<name>A0A5B7F2P5_PORTR</name>
<dbReference type="Proteomes" id="UP000324222">
    <property type="component" value="Unassembled WGS sequence"/>
</dbReference>
<gene>
    <name evidence="2" type="ORF">E2C01_033146</name>
</gene>
<feature type="region of interest" description="Disordered" evidence="1">
    <location>
        <begin position="1"/>
        <end position="32"/>
    </location>
</feature>
<feature type="compositionally biased region" description="Polar residues" evidence="1">
    <location>
        <begin position="1"/>
        <end position="15"/>
    </location>
</feature>
<accession>A0A5B7F2P5</accession>
<sequence>MEKASNNSVCKTTQKPLGISRGRTMKAPPPPDSTIMAQNFGLTAQKLVPALLAMWWMGFRDSAMFKASHS</sequence>
<keyword evidence="3" id="KW-1185">Reference proteome</keyword>
<protein>
    <submittedName>
        <fullName evidence="2">Uncharacterized protein</fullName>
    </submittedName>
</protein>
<comment type="caution">
    <text evidence="2">The sequence shown here is derived from an EMBL/GenBank/DDBJ whole genome shotgun (WGS) entry which is preliminary data.</text>
</comment>
<evidence type="ECO:0000313" key="3">
    <source>
        <dbReference type="Proteomes" id="UP000324222"/>
    </source>
</evidence>
<dbReference type="AlphaFoldDB" id="A0A5B7F2P5"/>
<organism evidence="2 3">
    <name type="scientific">Portunus trituberculatus</name>
    <name type="common">Swimming crab</name>
    <name type="synonym">Neptunus trituberculatus</name>
    <dbReference type="NCBI Taxonomy" id="210409"/>
    <lineage>
        <taxon>Eukaryota</taxon>
        <taxon>Metazoa</taxon>
        <taxon>Ecdysozoa</taxon>
        <taxon>Arthropoda</taxon>
        <taxon>Crustacea</taxon>
        <taxon>Multicrustacea</taxon>
        <taxon>Malacostraca</taxon>
        <taxon>Eumalacostraca</taxon>
        <taxon>Eucarida</taxon>
        <taxon>Decapoda</taxon>
        <taxon>Pleocyemata</taxon>
        <taxon>Brachyura</taxon>
        <taxon>Eubrachyura</taxon>
        <taxon>Portunoidea</taxon>
        <taxon>Portunidae</taxon>
        <taxon>Portuninae</taxon>
        <taxon>Portunus</taxon>
    </lineage>
</organism>
<dbReference type="EMBL" id="VSRR010004419">
    <property type="protein sequence ID" value="MPC39606.1"/>
    <property type="molecule type" value="Genomic_DNA"/>
</dbReference>
<reference evidence="2 3" key="1">
    <citation type="submission" date="2019-05" db="EMBL/GenBank/DDBJ databases">
        <title>Another draft genome of Portunus trituberculatus and its Hox gene families provides insights of decapod evolution.</title>
        <authorList>
            <person name="Jeong J.-H."/>
            <person name="Song I."/>
            <person name="Kim S."/>
            <person name="Choi T."/>
            <person name="Kim D."/>
            <person name="Ryu S."/>
            <person name="Kim W."/>
        </authorList>
    </citation>
    <scope>NUCLEOTIDE SEQUENCE [LARGE SCALE GENOMIC DNA]</scope>
    <source>
        <tissue evidence="2">Muscle</tissue>
    </source>
</reference>
<evidence type="ECO:0000256" key="1">
    <source>
        <dbReference type="SAM" id="MobiDB-lite"/>
    </source>
</evidence>
<evidence type="ECO:0000313" key="2">
    <source>
        <dbReference type="EMBL" id="MPC39606.1"/>
    </source>
</evidence>
<proteinExistence type="predicted"/>